<dbReference type="GO" id="GO:0031966">
    <property type="term" value="C:mitochondrial membrane"/>
    <property type="evidence" value="ECO:0007669"/>
    <property type="project" value="UniProtKB-SubCell"/>
</dbReference>
<comment type="similarity">
    <text evidence="2 12">Belongs to the ATPase protein 8 family.</text>
</comment>
<keyword evidence="9 12" id="KW-0406">Ion transport</keyword>
<accession>A0A1X9HEC4</accession>
<organism evidence="14">
    <name type="scientific">Proagoderus schwaneri</name>
    <dbReference type="NCBI Taxonomy" id="206919"/>
    <lineage>
        <taxon>Eukaryota</taxon>
        <taxon>Metazoa</taxon>
        <taxon>Ecdysozoa</taxon>
        <taxon>Arthropoda</taxon>
        <taxon>Hexapoda</taxon>
        <taxon>Insecta</taxon>
        <taxon>Pterygota</taxon>
        <taxon>Neoptera</taxon>
        <taxon>Endopterygota</taxon>
        <taxon>Coleoptera</taxon>
        <taxon>Polyphaga</taxon>
        <taxon>Scarabaeiformia</taxon>
        <taxon>Scarabaeidae</taxon>
        <taxon>Scarabaeinae</taxon>
        <taxon>Onthophagini</taxon>
        <taxon>Proagoderus</taxon>
    </lineage>
</organism>
<gene>
    <name evidence="14" type="primary">atp8</name>
</gene>
<proteinExistence type="inferred from homology"/>
<keyword evidence="10 12" id="KW-0496">Mitochondrion</keyword>
<dbReference type="EMBL" id="KU739471">
    <property type="protein sequence ID" value="AND96383.1"/>
    <property type="molecule type" value="Genomic_DNA"/>
</dbReference>
<evidence type="ECO:0000256" key="2">
    <source>
        <dbReference type="ARBA" id="ARBA00008892"/>
    </source>
</evidence>
<dbReference type="AlphaFoldDB" id="A0A1X9HEC4"/>
<evidence type="ECO:0000256" key="10">
    <source>
        <dbReference type="ARBA" id="ARBA00023128"/>
    </source>
</evidence>
<evidence type="ECO:0000256" key="1">
    <source>
        <dbReference type="ARBA" id="ARBA00004304"/>
    </source>
</evidence>
<keyword evidence="5 12" id="KW-0138">CF(0)</keyword>
<geneLocation type="mitochondrion" evidence="14"/>
<reference evidence="14" key="1">
    <citation type="submission" date="2016-02" db="EMBL/GenBank/DDBJ databases">
        <title>Phylogeny of the Onthophagini (Coleoptera:Scarabaeidae).</title>
        <authorList>
            <person name="Thijmen B."/>
            <person name="Alfried V.P."/>
        </authorList>
    </citation>
    <scope>NUCLEOTIDE SEQUENCE</scope>
</reference>
<comment type="subunit">
    <text evidence="3">F-type ATPases have 2 components, CF(1) - the catalytic core - and CF(0) - the membrane proton channel.</text>
</comment>
<comment type="subcellular location">
    <subcellularLocation>
        <location evidence="1 12">Mitochondrion membrane</location>
        <topology evidence="1 12">Single-pass membrane protein</topology>
    </subcellularLocation>
</comment>
<feature type="transmembrane region" description="Helical" evidence="13">
    <location>
        <begin position="12"/>
        <end position="35"/>
    </location>
</feature>
<keyword evidence="6 12" id="KW-0812">Transmembrane</keyword>
<evidence type="ECO:0000256" key="12">
    <source>
        <dbReference type="RuleBase" id="RU003661"/>
    </source>
</evidence>
<name>A0A1X9HEC4_9SCAR</name>
<evidence type="ECO:0000256" key="8">
    <source>
        <dbReference type="ARBA" id="ARBA00022989"/>
    </source>
</evidence>
<dbReference type="InterPro" id="IPR001421">
    <property type="entry name" value="ATP8_metazoa"/>
</dbReference>
<protein>
    <recommendedName>
        <fullName evidence="12">ATP synthase complex subunit 8</fullName>
    </recommendedName>
</protein>
<evidence type="ECO:0000256" key="11">
    <source>
        <dbReference type="ARBA" id="ARBA00023136"/>
    </source>
</evidence>
<sequence>MPQMAPINWLLLLFYFSLIFMIFNVLNFYSFNYNIKTFYFKKKKTLLNWKW</sequence>
<keyword evidence="8 13" id="KW-1133">Transmembrane helix</keyword>
<evidence type="ECO:0000256" key="9">
    <source>
        <dbReference type="ARBA" id="ARBA00023065"/>
    </source>
</evidence>
<keyword evidence="4 12" id="KW-0813">Transport</keyword>
<evidence type="ECO:0000256" key="13">
    <source>
        <dbReference type="SAM" id="Phobius"/>
    </source>
</evidence>
<evidence type="ECO:0000256" key="6">
    <source>
        <dbReference type="ARBA" id="ARBA00022692"/>
    </source>
</evidence>
<dbReference type="GO" id="GO:0015078">
    <property type="term" value="F:proton transmembrane transporter activity"/>
    <property type="evidence" value="ECO:0007669"/>
    <property type="project" value="InterPro"/>
</dbReference>
<evidence type="ECO:0000256" key="7">
    <source>
        <dbReference type="ARBA" id="ARBA00022781"/>
    </source>
</evidence>
<evidence type="ECO:0000256" key="4">
    <source>
        <dbReference type="ARBA" id="ARBA00022448"/>
    </source>
</evidence>
<keyword evidence="11 13" id="KW-0472">Membrane</keyword>
<evidence type="ECO:0000256" key="3">
    <source>
        <dbReference type="ARBA" id="ARBA00011291"/>
    </source>
</evidence>
<dbReference type="GO" id="GO:0045259">
    <property type="term" value="C:proton-transporting ATP synthase complex"/>
    <property type="evidence" value="ECO:0007669"/>
    <property type="project" value="UniProtKB-KW"/>
</dbReference>
<evidence type="ECO:0000313" key="14">
    <source>
        <dbReference type="EMBL" id="AND96383.1"/>
    </source>
</evidence>
<evidence type="ECO:0000256" key="5">
    <source>
        <dbReference type="ARBA" id="ARBA00022547"/>
    </source>
</evidence>
<dbReference type="Pfam" id="PF00895">
    <property type="entry name" value="ATP-synt_8"/>
    <property type="match status" value="1"/>
</dbReference>
<keyword evidence="7 12" id="KW-0375">Hydrogen ion transport</keyword>
<dbReference type="GO" id="GO:0015986">
    <property type="term" value="P:proton motive force-driven ATP synthesis"/>
    <property type="evidence" value="ECO:0007669"/>
    <property type="project" value="InterPro"/>
</dbReference>